<keyword evidence="2" id="KW-0436">Ligase</keyword>
<comment type="cofactor">
    <cofactor evidence="10">
        <name>Mn(2+)</name>
        <dbReference type="ChEBI" id="CHEBI:29035"/>
    </cofactor>
    <text evidence="10">Binds 2 manganese ions per subunit.</text>
</comment>
<dbReference type="EMBL" id="ML120363">
    <property type="protein sequence ID" value="RPB03311.1"/>
    <property type="molecule type" value="Genomic_DNA"/>
</dbReference>
<dbReference type="GO" id="GO:0170057">
    <property type="term" value="F:RNA ligase (GTP) activity"/>
    <property type="evidence" value="ECO:0007669"/>
    <property type="project" value="UniProtKB-EC"/>
</dbReference>
<organism evidence="11 12">
    <name type="scientific">Choiromyces venosus 120613-1</name>
    <dbReference type="NCBI Taxonomy" id="1336337"/>
    <lineage>
        <taxon>Eukaryota</taxon>
        <taxon>Fungi</taxon>
        <taxon>Dikarya</taxon>
        <taxon>Ascomycota</taxon>
        <taxon>Pezizomycotina</taxon>
        <taxon>Pezizomycetes</taxon>
        <taxon>Pezizales</taxon>
        <taxon>Tuberaceae</taxon>
        <taxon>Choiromyces</taxon>
    </lineage>
</organism>
<feature type="binding site" evidence="10">
    <location>
        <position position="166"/>
    </location>
    <ligand>
        <name>Mn(2+)</name>
        <dbReference type="ChEBI" id="CHEBI:29035"/>
        <label>1</label>
    </ligand>
</feature>
<dbReference type="OrthoDB" id="10249697at2759"/>
<keyword evidence="3 10" id="KW-0479">Metal-binding</keyword>
<gene>
    <name evidence="11" type="ORF">L873DRAFT_1670428</name>
</gene>
<keyword evidence="4 9" id="KW-0547">Nucleotide-binding</keyword>
<dbReference type="Gene3D" id="3.90.1860.10">
    <property type="entry name" value="tRNA-splicing ligase RtcB"/>
    <property type="match status" value="1"/>
</dbReference>
<dbReference type="STRING" id="1336337.A0A3N4K4H0"/>
<evidence type="ECO:0000256" key="7">
    <source>
        <dbReference type="ARBA" id="ARBA00047746"/>
    </source>
</evidence>
<accession>A0A3N4K4H0</accession>
<dbReference type="EC" id="6.5.1.8" evidence="1"/>
<dbReference type="SUPFAM" id="SSF103365">
    <property type="entry name" value="Hypothetical protein PH1602"/>
    <property type="match status" value="1"/>
</dbReference>
<evidence type="ECO:0000256" key="8">
    <source>
        <dbReference type="PIRSR" id="PIRSR601233-1"/>
    </source>
</evidence>
<sequence length="521" mass="57209">MPSIRILLKLNSNQSVAAPHLLPQTIDPRAQILSCAKSKFRIKATRIFLPGGEELLTPGAVQEVIRLCRERNTVGPTFLLSAGEPYVGALRPPSPAQAENRACEVHIIAGDSYIDPKAIAQLEAAAKLPGMVRAVGLPDLHPGGKFPIGAAFVSERYIYPSLVGSDIGCGMTLYLTGLTRKKLEDQNGIRRVAESLRGLETVWRTTKERFAWLGDCAAGDEWDKLVGTIGGGNHFAEFQILEQVEEGHGLCSGVVVLLIHSGSRTFGKHILETFTKNDKSVALADGDHKTVEYLKQHAQACDWASKSRDLIALRIFECIEGSRWVLPSAITPNVAKELHARLKVRRVLDILHNSVTQTLWPPHTQTHHQKPVFIHRKGAAPALQGTSFLPLPGSRGTPTLLIKPLFSEHNQNGFKNGLSLAHGAGRVMSRNEARSLSRKYNNDVKVLTEMKPMEMRNGGKGKVVTSGYVVCDEKELVWEEAVEAYKDVEVVARDLEKCGAARVIGKCIPKVTYKVRNEMLS</sequence>
<dbReference type="GO" id="GO:0005525">
    <property type="term" value="F:GTP binding"/>
    <property type="evidence" value="ECO:0007669"/>
    <property type="project" value="UniProtKB-KW"/>
</dbReference>
<feature type="binding site" evidence="9">
    <location>
        <begin position="422"/>
        <end position="425"/>
    </location>
    <ligand>
        <name>GMP</name>
        <dbReference type="ChEBI" id="CHEBI:58115"/>
    </ligand>
</feature>
<protein>
    <recommendedName>
        <fullName evidence="1">3'-phosphate/5'-hydroxy nucleic acid ligase</fullName>
        <ecNumber evidence="1">6.5.1.8</ecNumber>
    </recommendedName>
</protein>
<evidence type="ECO:0000256" key="5">
    <source>
        <dbReference type="ARBA" id="ARBA00023134"/>
    </source>
</evidence>
<evidence type="ECO:0000256" key="2">
    <source>
        <dbReference type="ARBA" id="ARBA00022598"/>
    </source>
</evidence>
<evidence type="ECO:0000256" key="10">
    <source>
        <dbReference type="PIRSR" id="PIRSR601233-3"/>
    </source>
</evidence>
<proteinExistence type="predicted"/>
<feature type="binding site" evidence="10">
    <location>
        <position position="234"/>
    </location>
    <ligand>
        <name>Mn(2+)</name>
        <dbReference type="ChEBI" id="CHEBI:29035"/>
        <label>1</label>
    </ligand>
</feature>
<dbReference type="InterPro" id="IPR001233">
    <property type="entry name" value="RtcB"/>
</dbReference>
<name>A0A3N4K4H0_9PEZI</name>
<dbReference type="GO" id="GO:0046872">
    <property type="term" value="F:metal ion binding"/>
    <property type="evidence" value="ECO:0007669"/>
    <property type="project" value="UniProtKB-KW"/>
</dbReference>
<evidence type="ECO:0000256" key="6">
    <source>
        <dbReference type="ARBA" id="ARBA00023211"/>
    </source>
</evidence>
<feature type="binding site" evidence="10">
    <location>
        <position position="260"/>
    </location>
    <ligand>
        <name>Mn(2+)</name>
        <dbReference type="ChEBI" id="CHEBI:29035"/>
        <label>2</label>
    </ligand>
</feature>
<feature type="binding site" evidence="9">
    <location>
        <begin position="352"/>
        <end position="353"/>
    </location>
    <ligand>
        <name>GMP</name>
        <dbReference type="ChEBI" id="CHEBI:58115"/>
    </ligand>
</feature>
<evidence type="ECO:0000256" key="3">
    <source>
        <dbReference type="ARBA" id="ARBA00022723"/>
    </source>
</evidence>
<keyword evidence="12" id="KW-1185">Reference proteome</keyword>
<dbReference type="GO" id="GO:0003972">
    <property type="term" value="F:RNA ligase (ATP) activity"/>
    <property type="evidence" value="ECO:0007669"/>
    <property type="project" value="TreeGrafter"/>
</dbReference>
<dbReference type="Proteomes" id="UP000276215">
    <property type="component" value="Unassembled WGS sequence"/>
</dbReference>
<dbReference type="GO" id="GO:0006396">
    <property type="term" value="P:RNA processing"/>
    <property type="evidence" value="ECO:0007669"/>
    <property type="project" value="InterPro"/>
</dbReference>
<evidence type="ECO:0000256" key="9">
    <source>
        <dbReference type="PIRSR" id="PIRSR601233-2"/>
    </source>
</evidence>
<keyword evidence="5 9" id="KW-0342">GTP-binding</keyword>
<comment type="catalytic activity">
    <reaction evidence="7">
        <text>a 3'-end 3'-phospho-ribonucleotide-RNA + a 5'-end dephospho-ribonucleoside-RNA + GTP = a ribonucleotidyl-ribonucleotide-RNA + GMP + diphosphate</text>
        <dbReference type="Rhea" id="RHEA:68076"/>
        <dbReference type="Rhea" id="RHEA-COMP:10463"/>
        <dbReference type="Rhea" id="RHEA-COMP:13936"/>
        <dbReference type="Rhea" id="RHEA-COMP:17355"/>
        <dbReference type="ChEBI" id="CHEBI:33019"/>
        <dbReference type="ChEBI" id="CHEBI:37565"/>
        <dbReference type="ChEBI" id="CHEBI:58115"/>
        <dbReference type="ChEBI" id="CHEBI:83062"/>
        <dbReference type="ChEBI" id="CHEBI:138284"/>
        <dbReference type="ChEBI" id="CHEBI:173118"/>
        <dbReference type="EC" id="6.5.1.8"/>
    </reaction>
</comment>
<dbReference type="Pfam" id="PF01139">
    <property type="entry name" value="RtcB"/>
    <property type="match status" value="2"/>
</dbReference>
<evidence type="ECO:0000256" key="4">
    <source>
        <dbReference type="ARBA" id="ARBA00022741"/>
    </source>
</evidence>
<evidence type="ECO:0000313" key="11">
    <source>
        <dbReference type="EMBL" id="RPB03311.1"/>
    </source>
</evidence>
<dbReference type="InterPro" id="IPR036025">
    <property type="entry name" value="RtcB-like_sf"/>
</dbReference>
<evidence type="ECO:0000313" key="12">
    <source>
        <dbReference type="Proteomes" id="UP000276215"/>
    </source>
</evidence>
<reference evidence="11 12" key="1">
    <citation type="journal article" date="2018" name="Nat. Ecol. Evol.">
        <title>Pezizomycetes genomes reveal the molecular basis of ectomycorrhizal truffle lifestyle.</title>
        <authorList>
            <person name="Murat C."/>
            <person name="Payen T."/>
            <person name="Noel B."/>
            <person name="Kuo A."/>
            <person name="Morin E."/>
            <person name="Chen J."/>
            <person name="Kohler A."/>
            <person name="Krizsan K."/>
            <person name="Balestrini R."/>
            <person name="Da Silva C."/>
            <person name="Montanini B."/>
            <person name="Hainaut M."/>
            <person name="Levati E."/>
            <person name="Barry K.W."/>
            <person name="Belfiori B."/>
            <person name="Cichocki N."/>
            <person name="Clum A."/>
            <person name="Dockter R.B."/>
            <person name="Fauchery L."/>
            <person name="Guy J."/>
            <person name="Iotti M."/>
            <person name="Le Tacon F."/>
            <person name="Lindquist E.A."/>
            <person name="Lipzen A."/>
            <person name="Malagnac F."/>
            <person name="Mello A."/>
            <person name="Molinier V."/>
            <person name="Miyauchi S."/>
            <person name="Poulain J."/>
            <person name="Riccioni C."/>
            <person name="Rubini A."/>
            <person name="Sitrit Y."/>
            <person name="Splivallo R."/>
            <person name="Traeger S."/>
            <person name="Wang M."/>
            <person name="Zifcakova L."/>
            <person name="Wipf D."/>
            <person name="Zambonelli A."/>
            <person name="Paolocci F."/>
            <person name="Nowrousian M."/>
            <person name="Ottonello S."/>
            <person name="Baldrian P."/>
            <person name="Spatafora J.W."/>
            <person name="Henrissat B."/>
            <person name="Nagy L.G."/>
            <person name="Aury J.M."/>
            <person name="Wincker P."/>
            <person name="Grigoriev I.V."/>
            <person name="Bonfante P."/>
            <person name="Martin F.M."/>
        </authorList>
    </citation>
    <scope>NUCLEOTIDE SEQUENCE [LARGE SCALE GENOMIC DNA]</scope>
    <source>
        <strain evidence="11 12">120613-1</strain>
    </source>
</reference>
<feature type="binding site" evidence="10">
    <location>
        <position position="352"/>
    </location>
    <ligand>
        <name>Mn(2+)</name>
        <dbReference type="ChEBI" id="CHEBI:29035"/>
        <label>2</label>
    </ligand>
</feature>
<feature type="active site" description="GMP-histidine intermediate" evidence="8">
    <location>
        <position position="422"/>
    </location>
</feature>
<feature type="binding site" evidence="9">
    <location>
        <begin position="233"/>
        <end position="237"/>
    </location>
    <ligand>
        <name>GMP</name>
        <dbReference type="ChEBI" id="CHEBI:58115"/>
    </ligand>
</feature>
<dbReference type="AlphaFoldDB" id="A0A3N4K4H0"/>
<evidence type="ECO:0000256" key="1">
    <source>
        <dbReference type="ARBA" id="ARBA00012726"/>
    </source>
</evidence>
<dbReference type="PANTHER" id="PTHR11118">
    <property type="entry name" value="RNA-SPLICING LIGASE RTCB HOMOLOG"/>
    <property type="match status" value="1"/>
</dbReference>
<keyword evidence="6 10" id="KW-0464">Manganese</keyword>
<dbReference type="PANTHER" id="PTHR11118:SF1">
    <property type="entry name" value="RNA-SPLICING LIGASE RTCB HOMOLOG"/>
    <property type="match status" value="1"/>
</dbReference>